<dbReference type="Proteomes" id="UP000766698">
    <property type="component" value="Unassembled WGS sequence"/>
</dbReference>
<evidence type="ECO:0000313" key="1">
    <source>
        <dbReference type="EMBL" id="MBB1246449.1"/>
    </source>
</evidence>
<proteinExistence type="predicted"/>
<dbReference type="Gene3D" id="2.60.120.10">
    <property type="entry name" value="Jelly Rolls"/>
    <property type="match status" value="1"/>
</dbReference>
<organism evidence="1 2">
    <name type="scientific">Streptomyces durbertensis</name>
    <dbReference type="NCBI Taxonomy" id="2448886"/>
    <lineage>
        <taxon>Bacteria</taxon>
        <taxon>Bacillati</taxon>
        <taxon>Actinomycetota</taxon>
        <taxon>Actinomycetes</taxon>
        <taxon>Kitasatosporales</taxon>
        <taxon>Streptomycetaceae</taxon>
        <taxon>Streptomyces</taxon>
    </lineage>
</organism>
<gene>
    <name evidence="1" type="ORF">GL263_23265</name>
</gene>
<dbReference type="CDD" id="cd02230">
    <property type="entry name" value="cupin_HP0902-like"/>
    <property type="match status" value="1"/>
</dbReference>
<sequence>MRTGEDLLEAARTADAGRAARTLVTAPGLRVTLIALLAGQELSAHEEPEAASLQCLRGEVVLTAVHGDDTWRLTAHDLLGLPDGRHRLTAEDDALLLLTVRLD</sequence>
<dbReference type="InterPro" id="IPR014710">
    <property type="entry name" value="RmlC-like_jellyroll"/>
</dbReference>
<evidence type="ECO:0000313" key="2">
    <source>
        <dbReference type="Proteomes" id="UP000766698"/>
    </source>
</evidence>
<reference evidence="2" key="1">
    <citation type="journal article" date="2020" name="Syst. Appl. Microbiol.">
        <title>Streptomyces alkaliterrae sp. nov., isolated from an alkaline soil, and emended descriptions of Streptomyces alkaliphilus, Streptomyces calidiresistens and Streptomyces durbertensis.</title>
        <authorList>
            <person name="Swiecimska M."/>
            <person name="Golinska P."/>
            <person name="Nouioui I."/>
            <person name="Wypij M."/>
            <person name="Rai M."/>
            <person name="Sangal V."/>
            <person name="Goodfellow M."/>
        </authorList>
    </citation>
    <scope>NUCLEOTIDE SEQUENCE [LARGE SCALE GENOMIC DNA]</scope>
    <source>
        <strain evidence="2">DSM 104538</strain>
    </source>
</reference>
<keyword evidence="2" id="KW-1185">Reference proteome</keyword>
<name>A0ABR6EPJ1_9ACTN</name>
<comment type="caution">
    <text evidence="1">The sequence shown here is derived from an EMBL/GenBank/DDBJ whole genome shotgun (WGS) entry which is preliminary data.</text>
</comment>
<dbReference type="SUPFAM" id="SSF51182">
    <property type="entry name" value="RmlC-like cupins"/>
    <property type="match status" value="1"/>
</dbReference>
<accession>A0ABR6EPJ1</accession>
<dbReference type="EMBL" id="WMLF01000495">
    <property type="protein sequence ID" value="MBB1246449.1"/>
    <property type="molecule type" value="Genomic_DNA"/>
</dbReference>
<protein>
    <submittedName>
        <fullName evidence="1">Cupin domain-containing protein</fullName>
    </submittedName>
</protein>
<dbReference type="InterPro" id="IPR011051">
    <property type="entry name" value="RmlC_Cupin_sf"/>
</dbReference>